<evidence type="ECO:0000256" key="2">
    <source>
        <dbReference type="ARBA" id="ARBA00004177"/>
    </source>
</evidence>
<dbReference type="InterPro" id="IPR011016">
    <property type="entry name" value="Znf_RING-CH"/>
</dbReference>
<accession>F9WJH8</accession>
<feature type="region of interest" description="Disordered" evidence="8">
    <location>
        <begin position="516"/>
        <end position="560"/>
    </location>
</feature>
<evidence type="ECO:0000256" key="3">
    <source>
        <dbReference type="ARBA" id="ARBA00004656"/>
    </source>
</evidence>
<evidence type="ECO:0000256" key="9">
    <source>
        <dbReference type="SAM" id="Phobius"/>
    </source>
</evidence>
<organism evidence="11 12">
    <name type="scientific">Trypanosoma congolense (strain IL3000)</name>
    <dbReference type="NCBI Taxonomy" id="1068625"/>
    <lineage>
        <taxon>Eukaryota</taxon>
        <taxon>Discoba</taxon>
        <taxon>Euglenozoa</taxon>
        <taxon>Kinetoplastea</taxon>
        <taxon>Metakinetoplastina</taxon>
        <taxon>Trypanosomatida</taxon>
        <taxon>Trypanosomatidae</taxon>
        <taxon>Trypanosoma</taxon>
        <taxon>Nannomonas</taxon>
    </lineage>
</organism>
<dbReference type="SUPFAM" id="SSF57850">
    <property type="entry name" value="RING/U-box"/>
    <property type="match status" value="1"/>
</dbReference>
<feature type="transmembrane region" description="Helical" evidence="9">
    <location>
        <begin position="687"/>
        <end position="712"/>
    </location>
</feature>
<dbReference type="SMART" id="SM00744">
    <property type="entry name" value="RINGv"/>
    <property type="match status" value="1"/>
</dbReference>
<keyword evidence="7" id="KW-0391">Immunity</keyword>
<evidence type="ECO:0000256" key="1">
    <source>
        <dbReference type="ARBA" id="ARBA00004127"/>
    </source>
</evidence>
<keyword evidence="9" id="KW-0812">Transmembrane</keyword>
<evidence type="ECO:0000256" key="7">
    <source>
        <dbReference type="ARBA" id="ARBA00022859"/>
    </source>
</evidence>
<name>F9WJH8_TRYCI</name>
<feature type="transmembrane region" description="Helical" evidence="9">
    <location>
        <begin position="737"/>
        <end position="761"/>
    </location>
</feature>
<proteinExistence type="predicted"/>
<feature type="compositionally biased region" description="Polar residues" evidence="8">
    <location>
        <begin position="203"/>
        <end position="217"/>
    </location>
</feature>
<keyword evidence="6" id="KW-0862">Zinc</keyword>
<dbReference type="AlphaFoldDB" id="F9WJH8"/>
<reference evidence="11 12" key="2">
    <citation type="journal article" date="2012" name="Proc. Natl. Acad. Sci. U.S.A.">
        <title>Antigenic diversity is generated by distinct evolutionary mechanisms in African trypanosome species.</title>
        <authorList>
            <person name="Jackson A.P."/>
            <person name="Berry A."/>
            <person name="Aslett M."/>
            <person name="Allison H.C."/>
            <person name="Burton P."/>
            <person name="Vavrova-Anderson J."/>
            <person name="Brown R."/>
            <person name="Browne H."/>
            <person name="Corton N."/>
            <person name="Hauser H."/>
            <person name="Gamble J."/>
            <person name="Gilderthorp R."/>
            <person name="Marcello L."/>
            <person name="McQuillan J."/>
            <person name="Otto T.D."/>
            <person name="Quail M.A."/>
            <person name="Sanders M.J."/>
            <person name="van Tonder A."/>
            <person name="Ginger M.L."/>
            <person name="Field M.C."/>
            <person name="Barry J.D."/>
            <person name="Hertz-Fowler C."/>
            <person name="Berriman M."/>
        </authorList>
    </citation>
    <scope>NUCLEOTIDE SEQUENCE [LARGE SCALE GENOMIC DNA]</scope>
    <source>
        <strain evidence="11 12">IL3000</strain>
    </source>
</reference>
<feature type="transmembrane region" description="Helical" evidence="9">
    <location>
        <begin position="323"/>
        <end position="343"/>
    </location>
</feature>
<feature type="transmembrane region" description="Helical" evidence="9">
    <location>
        <begin position="639"/>
        <end position="658"/>
    </location>
</feature>
<dbReference type="Proteomes" id="UP000000702">
    <property type="component" value="Unassembled WGS sequence"/>
</dbReference>
<gene>
    <name evidence="11" type="ORF">TCIL3000_0_23010</name>
</gene>
<evidence type="ECO:0000256" key="4">
    <source>
        <dbReference type="ARBA" id="ARBA00022723"/>
    </source>
</evidence>
<evidence type="ECO:0000256" key="8">
    <source>
        <dbReference type="SAM" id="MobiDB-lite"/>
    </source>
</evidence>
<dbReference type="VEuPathDB" id="TriTrypDB:TcIL3000_0_23010"/>
<evidence type="ECO:0000313" key="11">
    <source>
        <dbReference type="EMBL" id="CCD17483.1"/>
    </source>
</evidence>
<dbReference type="PANTHER" id="PTHR45981">
    <property type="entry name" value="LD02310P"/>
    <property type="match status" value="1"/>
</dbReference>
<dbReference type="EMBL" id="CAEQ01002728">
    <property type="protein sequence ID" value="CCD17483.1"/>
    <property type="molecule type" value="Genomic_DNA"/>
</dbReference>
<evidence type="ECO:0000313" key="12">
    <source>
        <dbReference type="Proteomes" id="UP000000702"/>
    </source>
</evidence>
<dbReference type="GO" id="GO:0008270">
    <property type="term" value="F:zinc ion binding"/>
    <property type="evidence" value="ECO:0007669"/>
    <property type="project" value="UniProtKB-KW"/>
</dbReference>
<evidence type="ECO:0000256" key="6">
    <source>
        <dbReference type="ARBA" id="ARBA00022833"/>
    </source>
</evidence>
<comment type="subcellular location">
    <subcellularLocation>
        <location evidence="1">Endomembrane system</location>
        <topology evidence="1">Multi-pass membrane protein</topology>
    </subcellularLocation>
    <subcellularLocation>
        <location evidence="2">Endosome</location>
    </subcellularLocation>
    <subcellularLocation>
        <location evidence="3">Lysosome membrane</location>
    </subcellularLocation>
</comment>
<keyword evidence="9" id="KW-0472">Membrane</keyword>
<feature type="region of interest" description="Disordered" evidence="8">
    <location>
        <begin position="203"/>
        <end position="238"/>
    </location>
</feature>
<dbReference type="GO" id="GO:0002376">
    <property type="term" value="P:immune system process"/>
    <property type="evidence" value="ECO:0007669"/>
    <property type="project" value="UniProtKB-KW"/>
</dbReference>
<keyword evidence="5" id="KW-0863">Zinc-finger</keyword>
<feature type="region of interest" description="Disordered" evidence="8">
    <location>
        <begin position="808"/>
        <end position="835"/>
    </location>
</feature>
<feature type="region of interest" description="Disordered" evidence="8">
    <location>
        <begin position="400"/>
        <end position="459"/>
    </location>
</feature>
<evidence type="ECO:0000259" key="10">
    <source>
        <dbReference type="PROSITE" id="PS51292"/>
    </source>
</evidence>
<keyword evidence="9" id="KW-1133">Transmembrane helix</keyword>
<protein>
    <submittedName>
        <fullName evidence="11">WGS project CAEQ00000000 data, annotated contig 913</fullName>
    </submittedName>
</protein>
<feature type="transmembrane region" description="Helical" evidence="9">
    <location>
        <begin position="355"/>
        <end position="378"/>
    </location>
</feature>
<keyword evidence="12" id="KW-1185">Reference proteome</keyword>
<sequence length="835" mass="92748">MRRKVEEKVLEAMRCRLPLLVAISVALIVLMPTTVQSHEPGGVEVRRQSQKYILTNRETLTSVGQSLTLGKFTHGGSTANSGSQCTNGQQCHLQRPLIALNSTQLIRARTTASEAQHATDGLPNLEKRDVGHEPPLSNGEDHYLFNLTPYTKTYLKFLSSETDEIKVVTQLLSHHYDGEVPVDNCMGYHVSVEILPDSQVNWTEVNTHPSHPTNGDTSGDGAGKGSESGSGSGSGGSREGHGITWSAFWNAVAMVMDTSSFCDLLPTVAIRVEPEKKQSVYVALFDSSVGLGGGLMHRSDSCLIGVYITHTNKKMEENMQNTFAFALPLLLLVALAPITFMDAHLVSDYMADIDVILWMVYPAIGLRNAIVWLAMYAYQKVWGAYVERWERKRQRDLEERHRQLMRETTTTPMVTNAHGGSSKVDDDDDVGLRSQAHVNGGLESQSPAEAAQAEVQNGSEREIGLSGTTAIHMGPSPPSASRATDIVVENMVDMDLDDDEDYGTRRAMRRPLIASHKQAVKHGRSATAGNDSPALQVTDRNDSGNVQAGASGKQVTSGCDNDDERVCRICRDDEAGEKLISACECTGSVRWIHLSCLDKWRMESKVRNSRNVNRCEICMKPFRVPISKRILIMKNLQRVALVGLMILCVVVMFIVVTVSQRATLGELTCRTQWHTVAYSTMFDADGIILTVFVQLMLTLLAAFAFAVVYGWWHTRPETMEHLAIHHTLPPFWTRRNILSVLAFFGCGVMQALSLGLLLKLFMYRTSTIVWTWEASPCTGAVLFMGYVSLGMWVTSQIQVAVRRRRQQREREREQATVEQVVSSDEDEQQQRQQQS</sequence>
<comment type="caution">
    <text evidence="11">The sequence shown here is derived from an EMBL/GenBank/DDBJ whole genome shotgun (WGS) entry which is preliminary data.</text>
</comment>
<feature type="compositionally biased region" description="Polar residues" evidence="8">
    <location>
        <begin position="543"/>
        <end position="559"/>
    </location>
</feature>
<dbReference type="CDD" id="cd16495">
    <property type="entry name" value="RING_CH-C4HC3_MARCH"/>
    <property type="match status" value="1"/>
</dbReference>
<evidence type="ECO:0000256" key="5">
    <source>
        <dbReference type="ARBA" id="ARBA00022771"/>
    </source>
</evidence>
<feature type="compositionally biased region" description="Gly residues" evidence="8">
    <location>
        <begin position="218"/>
        <end position="237"/>
    </location>
</feature>
<dbReference type="PROSITE" id="PS51292">
    <property type="entry name" value="ZF_RING_CH"/>
    <property type="match status" value="1"/>
</dbReference>
<dbReference type="InterPro" id="IPR013083">
    <property type="entry name" value="Znf_RING/FYVE/PHD"/>
</dbReference>
<dbReference type="Pfam" id="PF12906">
    <property type="entry name" value="RINGv"/>
    <property type="match status" value="1"/>
</dbReference>
<reference evidence="12" key="1">
    <citation type="submission" date="2011-07" db="EMBL/GenBank/DDBJ databases">
        <title>Divergent evolution of antigenic variation in African trypanosomes.</title>
        <authorList>
            <person name="Jackson A.P."/>
            <person name="Berry A."/>
            <person name="Allison H.C."/>
            <person name="Burton P."/>
            <person name="Anderson J."/>
            <person name="Aslett M."/>
            <person name="Brown R."/>
            <person name="Corton N."/>
            <person name="Harris D."/>
            <person name="Hauser H."/>
            <person name="Gamble J."/>
            <person name="Gilderthorp R."/>
            <person name="McQuillan J."/>
            <person name="Quail M.A."/>
            <person name="Sanders M."/>
            <person name="Van Tonder A."/>
            <person name="Ginger M.L."/>
            <person name="Donelson J.E."/>
            <person name="Field M.C."/>
            <person name="Barry J.D."/>
            <person name="Berriman M."/>
            <person name="Hertz-Fowler C."/>
        </authorList>
    </citation>
    <scope>NUCLEOTIDE SEQUENCE [LARGE SCALE GENOMIC DNA]</scope>
    <source>
        <strain evidence="12">IL3000</strain>
    </source>
</reference>
<dbReference type="GO" id="GO:0005768">
    <property type="term" value="C:endosome"/>
    <property type="evidence" value="ECO:0007669"/>
    <property type="project" value="UniProtKB-SubCell"/>
</dbReference>
<feature type="domain" description="RING-CH-type" evidence="10">
    <location>
        <begin position="559"/>
        <end position="625"/>
    </location>
</feature>
<dbReference type="Gene3D" id="3.30.40.10">
    <property type="entry name" value="Zinc/RING finger domain, C3HC4 (zinc finger)"/>
    <property type="match status" value="1"/>
</dbReference>
<feature type="region of interest" description="Disordered" evidence="8">
    <location>
        <begin position="114"/>
        <end position="137"/>
    </location>
</feature>
<dbReference type="GO" id="GO:0005765">
    <property type="term" value="C:lysosomal membrane"/>
    <property type="evidence" value="ECO:0007669"/>
    <property type="project" value="UniProtKB-SubCell"/>
</dbReference>
<feature type="compositionally biased region" description="Low complexity" evidence="8">
    <location>
        <begin position="443"/>
        <end position="454"/>
    </location>
</feature>
<keyword evidence="4" id="KW-0479">Metal-binding</keyword>
<feature type="transmembrane region" description="Helical" evidence="9">
    <location>
        <begin position="781"/>
        <end position="801"/>
    </location>
</feature>